<dbReference type="Proteomes" id="UP001373714">
    <property type="component" value="Unassembled WGS sequence"/>
</dbReference>
<proteinExistence type="predicted"/>
<accession>A0AAV9ULK7</accession>
<feature type="compositionally biased region" description="Basic and acidic residues" evidence="2">
    <location>
        <begin position="10"/>
        <end position="35"/>
    </location>
</feature>
<feature type="region of interest" description="Disordered" evidence="2">
    <location>
        <begin position="1"/>
        <end position="62"/>
    </location>
</feature>
<name>A0AAV9ULK7_9PEZI</name>
<keyword evidence="1" id="KW-0175">Coiled coil</keyword>
<evidence type="ECO:0000313" key="4">
    <source>
        <dbReference type="Proteomes" id="UP001373714"/>
    </source>
</evidence>
<dbReference type="AlphaFoldDB" id="A0AAV9ULK7"/>
<evidence type="ECO:0000256" key="2">
    <source>
        <dbReference type="SAM" id="MobiDB-lite"/>
    </source>
</evidence>
<keyword evidence="4" id="KW-1185">Reference proteome</keyword>
<evidence type="ECO:0000313" key="3">
    <source>
        <dbReference type="EMBL" id="KAK6342229.1"/>
    </source>
</evidence>
<protein>
    <submittedName>
        <fullName evidence="3">Uncharacterized protein</fullName>
    </submittedName>
</protein>
<dbReference type="EMBL" id="JAVHNS010000010">
    <property type="protein sequence ID" value="KAK6342229.1"/>
    <property type="molecule type" value="Genomic_DNA"/>
</dbReference>
<evidence type="ECO:0000256" key="1">
    <source>
        <dbReference type="SAM" id="Coils"/>
    </source>
</evidence>
<feature type="compositionally biased region" description="Basic and acidic residues" evidence="2">
    <location>
        <begin position="42"/>
        <end position="51"/>
    </location>
</feature>
<comment type="caution">
    <text evidence="3">The sequence shown here is derived from an EMBL/GenBank/DDBJ whole genome shotgun (WGS) entry which is preliminary data.</text>
</comment>
<gene>
    <name evidence="3" type="ORF">TWF730_001707</name>
</gene>
<organism evidence="3 4">
    <name type="scientific">Orbilia blumenaviensis</name>
    <dbReference type="NCBI Taxonomy" id="1796055"/>
    <lineage>
        <taxon>Eukaryota</taxon>
        <taxon>Fungi</taxon>
        <taxon>Dikarya</taxon>
        <taxon>Ascomycota</taxon>
        <taxon>Pezizomycotina</taxon>
        <taxon>Orbiliomycetes</taxon>
        <taxon>Orbiliales</taxon>
        <taxon>Orbiliaceae</taxon>
        <taxon>Orbilia</taxon>
    </lineage>
</organism>
<sequence>MFKGILGGDAKGKKSREQSKKDTPKKDAPGKETPKKGPTGKDNPEKRRDQIPPKAGPSKRRIDILKFPLLPFKWPTSDMSERDWHASLRLSKEDVDYSVEKWWQKVQLFYRAYDPYTLELEEELQEANKTIRRLRGERDAWRKEHDDVYLMYSKLKLENRFKE</sequence>
<feature type="coiled-coil region" evidence="1">
    <location>
        <begin position="117"/>
        <end position="144"/>
    </location>
</feature>
<reference evidence="3 4" key="1">
    <citation type="submission" date="2019-10" db="EMBL/GenBank/DDBJ databases">
        <authorList>
            <person name="Palmer J.M."/>
        </authorList>
    </citation>
    <scope>NUCLEOTIDE SEQUENCE [LARGE SCALE GENOMIC DNA]</scope>
    <source>
        <strain evidence="3 4">TWF730</strain>
    </source>
</reference>